<gene>
    <name evidence="3" type="ORF">GCM10007103_25980</name>
</gene>
<dbReference type="AlphaFoldDB" id="A0A918SJT7"/>
<dbReference type="Proteomes" id="UP000610456">
    <property type="component" value="Unassembled WGS sequence"/>
</dbReference>
<dbReference type="InterPro" id="IPR024311">
    <property type="entry name" value="Lipocalin-like"/>
</dbReference>
<protein>
    <recommendedName>
        <fullName evidence="2">Lipocalin-like domain-containing protein</fullName>
    </recommendedName>
</protein>
<accession>A0A918SJT7</accession>
<evidence type="ECO:0000256" key="1">
    <source>
        <dbReference type="SAM" id="SignalP"/>
    </source>
</evidence>
<keyword evidence="4" id="KW-1185">Reference proteome</keyword>
<name>A0A918SJT7_9FLAO</name>
<evidence type="ECO:0000259" key="2">
    <source>
        <dbReference type="Pfam" id="PF13648"/>
    </source>
</evidence>
<organism evidence="3 4">
    <name type="scientific">Salinimicrobium marinum</name>
    <dbReference type="NCBI Taxonomy" id="680283"/>
    <lineage>
        <taxon>Bacteria</taxon>
        <taxon>Pseudomonadati</taxon>
        <taxon>Bacteroidota</taxon>
        <taxon>Flavobacteriia</taxon>
        <taxon>Flavobacteriales</taxon>
        <taxon>Flavobacteriaceae</taxon>
        <taxon>Salinimicrobium</taxon>
    </lineage>
</organism>
<dbReference type="EMBL" id="BMXB01000012">
    <property type="protein sequence ID" value="GHA43623.1"/>
    <property type="molecule type" value="Genomic_DNA"/>
</dbReference>
<feature type="chain" id="PRO_5037001786" description="Lipocalin-like domain-containing protein" evidence="1">
    <location>
        <begin position="25"/>
        <end position="136"/>
    </location>
</feature>
<dbReference type="PROSITE" id="PS51257">
    <property type="entry name" value="PROKAR_LIPOPROTEIN"/>
    <property type="match status" value="1"/>
</dbReference>
<reference evidence="3" key="2">
    <citation type="submission" date="2020-09" db="EMBL/GenBank/DDBJ databases">
        <authorList>
            <person name="Sun Q."/>
            <person name="Kim S."/>
        </authorList>
    </citation>
    <scope>NUCLEOTIDE SEQUENCE</scope>
    <source>
        <strain evidence="3">KCTC 12719</strain>
    </source>
</reference>
<evidence type="ECO:0000313" key="4">
    <source>
        <dbReference type="Proteomes" id="UP000610456"/>
    </source>
</evidence>
<evidence type="ECO:0000313" key="3">
    <source>
        <dbReference type="EMBL" id="GHA43623.1"/>
    </source>
</evidence>
<dbReference type="Pfam" id="PF13648">
    <property type="entry name" value="Lipocalin_4"/>
    <property type="match status" value="1"/>
</dbReference>
<sequence length="136" mass="15604">MNIMKKYFLLILLAGFFTLTSCSSDDDGDDDFEQNIVATWHLTAVEPPLLDFSECSTNPTITFEEDETTEWTFYNAENDCKPETDTGMWNQNTESNYTVTIPGFGSFDGTVEFQNENEFIFTSSYQTIPVVLYFEK</sequence>
<comment type="caution">
    <text evidence="3">The sequence shown here is derived from an EMBL/GenBank/DDBJ whole genome shotgun (WGS) entry which is preliminary data.</text>
</comment>
<feature type="domain" description="Lipocalin-like" evidence="2">
    <location>
        <begin position="36"/>
        <end position="119"/>
    </location>
</feature>
<proteinExistence type="predicted"/>
<feature type="signal peptide" evidence="1">
    <location>
        <begin position="1"/>
        <end position="24"/>
    </location>
</feature>
<keyword evidence="1" id="KW-0732">Signal</keyword>
<reference evidence="3" key="1">
    <citation type="journal article" date="2014" name="Int. J. Syst. Evol. Microbiol.">
        <title>Complete genome sequence of Corynebacterium casei LMG S-19264T (=DSM 44701T), isolated from a smear-ripened cheese.</title>
        <authorList>
            <consortium name="US DOE Joint Genome Institute (JGI-PGF)"/>
            <person name="Walter F."/>
            <person name="Albersmeier A."/>
            <person name="Kalinowski J."/>
            <person name="Ruckert C."/>
        </authorList>
    </citation>
    <scope>NUCLEOTIDE SEQUENCE</scope>
    <source>
        <strain evidence="3">KCTC 12719</strain>
    </source>
</reference>